<organism evidence="2 3">
    <name type="scientific">Candidatus Woesebacteria bacterium GW2011_GWB1_41_10</name>
    <dbReference type="NCBI Taxonomy" id="1618577"/>
    <lineage>
        <taxon>Bacteria</taxon>
        <taxon>Candidatus Woeseibacteriota</taxon>
    </lineage>
</organism>
<dbReference type="AlphaFoldDB" id="A0A0G0XDX0"/>
<evidence type="ECO:0000313" key="2">
    <source>
        <dbReference type="EMBL" id="KKR85952.1"/>
    </source>
</evidence>
<reference evidence="2 3" key="1">
    <citation type="journal article" date="2015" name="Nature">
        <title>rRNA introns, odd ribosomes, and small enigmatic genomes across a large radiation of phyla.</title>
        <authorList>
            <person name="Brown C.T."/>
            <person name="Hug L.A."/>
            <person name="Thomas B.C."/>
            <person name="Sharon I."/>
            <person name="Castelle C.J."/>
            <person name="Singh A."/>
            <person name="Wilkins M.J."/>
            <person name="Williams K.H."/>
            <person name="Banfield J.F."/>
        </authorList>
    </citation>
    <scope>NUCLEOTIDE SEQUENCE [LARGE SCALE GENOMIC DNA]</scope>
</reference>
<dbReference type="InterPro" id="IPR002716">
    <property type="entry name" value="PIN_dom"/>
</dbReference>
<dbReference type="InterPro" id="IPR029060">
    <property type="entry name" value="PIN-like_dom_sf"/>
</dbReference>
<accession>A0A0G0XDX0</accession>
<evidence type="ECO:0000313" key="3">
    <source>
        <dbReference type="Proteomes" id="UP000033858"/>
    </source>
</evidence>
<proteinExistence type="predicted"/>
<dbReference type="Gene3D" id="3.40.50.1010">
    <property type="entry name" value="5'-nuclease"/>
    <property type="match status" value="1"/>
</dbReference>
<dbReference type="SUPFAM" id="SSF88723">
    <property type="entry name" value="PIN domain-like"/>
    <property type="match status" value="1"/>
</dbReference>
<sequence>MEIIDTNIILRYLVKDDESLYDEAKNIFKKAEDGKRKLLVKVVVIAECCYVLESFYKKTRDEVAESMEVLLSQKWLKVEDRVALC</sequence>
<comment type="caution">
    <text evidence="2">The sequence shown here is derived from an EMBL/GenBank/DDBJ whole genome shotgun (WGS) entry which is preliminary data.</text>
</comment>
<gene>
    <name evidence="2" type="ORF">UU32_C0026G0016</name>
</gene>
<dbReference type="EMBL" id="LCAE01000026">
    <property type="protein sequence ID" value="KKR85952.1"/>
    <property type="molecule type" value="Genomic_DNA"/>
</dbReference>
<dbReference type="Pfam" id="PF01850">
    <property type="entry name" value="PIN"/>
    <property type="match status" value="1"/>
</dbReference>
<dbReference type="Proteomes" id="UP000033858">
    <property type="component" value="Unassembled WGS sequence"/>
</dbReference>
<evidence type="ECO:0000259" key="1">
    <source>
        <dbReference type="Pfam" id="PF01850"/>
    </source>
</evidence>
<name>A0A0G0XDX0_9BACT</name>
<feature type="domain" description="PIN" evidence="1">
    <location>
        <begin position="3"/>
        <end position="70"/>
    </location>
</feature>
<protein>
    <submittedName>
        <fullName evidence="2">PilT protein domain protein</fullName>
    </submittedName>
</protein>